<dbReference type="Proteomes" id="UP000192276">
    <property type="component" value="Unassembled WGS sequence"/>
</dbReference>
<dbReference type="InterPro" id="IPR018631">
    <property type="entry name" value="AAA-ATPase-like_dom"/>
</dbReference>
<dbReference type="InterPro" id="IPR027417">
    <property type="entry name" value="P-loop_NTPase"/>
</dbReference>
<dbReference type="Gene3D" id="3.40.50.300">
    <property type="entry name" value="P-loop containing nucleotide triphosphate hydrolases"/>
    <property type="match status" value="1"/>
</dbReference>
<dbReference type="Pfam" id="PF08011">
    <property type="entry name" value="PDDEXK_9"/>
    <property type="match status" value="1"/>
</dbReference>
<dbReference type="InterPro" id="IPR012547">
    <property type="entry name" value="PDDEXK_9"/>
</dbReference>
<protein>
    <submittedName>
        <fullName evidence="2">AAA family ATPase</fullName>
    </submittedName>
</protein>
<name>A0A1V9FC86_9BACT</name>
<gene>
    <name evidence="2" type="ORF">A4R26_27235</name>
</gene>
<feature type="domain" description="AAA-ATPase-like" evidence="1">
    <location>
        <begin position="5"/>
        <end position="198"/>
    </location>
</feature>
<evidence type="ECO:0000313" key="3">
    <source>
        <dbReference type="Proteomes" id="UP000192276"/>
    </source>
</evidence>
<evidence type="ECO:0000259" key="1">
    <source>
        <dbReference type="Pfam" id="PF09820"/>
    </source>
</evidence>
<reference evidence="3" key="1">
    <citation type="submission" date="2016-04" db="EMBL/GenBank/DDBJ databases">
        <authorList>
            <person name="Chen L."/>
            <person name="Zhuang W."/>
            <person name="Wang G."/>
        </authorList>
    </citation>
    <scope>NUCLEOTIDE SEQUENCE [LARGE SCALE GENOMIC DNA]</scope>
    <source>
        <strain evidence="3">208</strain>
    </source>
</reference>
<dbReference type="Pfam" id="PF09820">
    <property type="entry name" value="AAA-ATPase_like"/>
    <property type="match status" value="1"/>
</dbReference>
<organism evidence="2 3">
    <name type="scientific">Niastella populi</name>
    <dbReference type="NCBI Taxonomy" id="550983"/>
    <lineage>
        <taxon>Bacteria</taxon>
        <taxon>Pseudomonadati</taxon>
        <taxon>Bacteroidota</taxon>
        <taxon>Chitinophagia</taxon>
        <taxon>Chitinophagales</taxon>
        <taxon>Chitinophagaceae</taxon>
        <taxon>Niastella</taxon>
    </lineage>
</organism>
<comment type="caution">
    <text evidence="2">The sequence shown here is derived from an EMBL/GenBank/DDBJ whole genome shotgun (WGS) entry which is preliminary data.</text>
</comment>
<dbReference type="SUPFAM" id="SSF52540">
    <property type="entry name" value="P-loop containing nucleoside triphosphate hydrolases"/>
    <property type="match status" value="1"/>
</dbReference>
<dbReference type="RefSeq" id="WP_081169200.1">
    <property type="nucleotide sequence ID" value="NZ_LWBP01000205.1"/>
</dbReference>
<dbReference type="PANTHER" id="PTHR34825">
    <property type="entry name" value="CONSERVED PROTEIN, WITH A WEAK D-GALACTARATE DEHYDRATASE/ALTRONATE HYDROLASE DOMAIN"/>
    <property type="match status" value="1"/>
</dbReference>
<dbReference type="PANTHER" id="PTHR34825:SF1">
    <property type="entry name" value="AAA-ATPASE-LIKE DOMAIN-CONTAINING PROTEIN"/>
    <property type="match status" value="1"/>
</dbReference>
<sequence length="512" mass="59358">MRKYPVGIQSFKEIREGKYIYVDKTRLIHTLIESGKYFFLSRPRRFGKSLLISTIKEIFSGRKDLFKDLWIEDKWNWERKHPVIHLRFSKMPYELIRLELAISQKLDRLAIDLGFSLKETNIKDKFTELISKAGAKERVVILIDEYDKPIIDFLDHVPKAEENRAIFRSFYSVLKDADDYIRFLLITGVSRFSKVSIFSGLNNIEDISLAESMNDLAGITQAELETNFPPELNALAIKFEIGYKELLEETKYWYNGYSWTGKHTLYNPFSLLLLFKQQRFDNFWFETGTPTFLVKALKKQRQFEFDSVNATLTELGSFDLENPVSEALLFQTGYLTIKTFFPKSGTCELGYPNKEVENSLKDALLSTYREVFPKYSSPITEDITGALINKDFPKLIQGLNTLISTIPYDHWKAESESIFRIIFHLALTRLGVDIRSEAHSAHGRCDVIVQTSAYIYAIELNLNSTAQQALDQIIEKKYLHPFQSDARKKYAIGINFSGEKRAVDDYLVKEIL</sequence>
<keyword evidence="3" id="KW-1185">Reference proteome</keyword>
<dbReference type="EMBL" id="LWBP01000205">
    <property type="protein sequence ID" value="OQP55796.1"/>
    <property type="molecule type" value="Genomic_DNA"/>
</dbReference>
<dbReference type="AlphaFoldDB" id="A0A1V9FC86"/>
<proteinExistence type="predicted"/>
<dbReference type="OrthoDB" id="9776605at2"/>
<evidence type="ECO:0000313" key="2">
    <source>
        <dbReference type="EMBL" id="OQP55796.1"/>
    </source>
</evidence>
<dbReference type="STRING" id="550983.A4R26_27235"/>
<accession>A0A1V9FC86</accession>